<dbReference type="AlphaFoldDB" id="A0A6N2SFW0"/>
<evidence type="ECO:0000259" key="1">
    <source>
        <dbReference type="Pfam" id="PF09983"/>
    </source>
</evidence>
<dbReference type="InterPro" id="IPR024534">
    <property type="entry name" value="JetD_C"/>
</dbReference>
<protein>
    <recommendedName>
        <fullName evidence="1">Wadjet protein JetD C-terminal domain-containing protein</fullName>
    </recommendedName>
</protein>
<proteinExistence type="predicted"/>
<dbReference type="Pfam" id="PF09983">
    <property type="entry name" value="JetD_C"/>
    <property type="match status" value="1"/>
</dbReference>
<feature type="domain" description="Wadjet protein JetD C-terminal" evidence="1">
    <location>
        <begin position="248"/>
        <end position="396"/>
    </location>
</feature>
<reference evidence="2" key="1">
    <citation type="submission" date="2019-11" db="EMBL/GenBank/DDBJ databases">
        <authorList>
            <person name="Feng L."/>
        </authorList>
    </citation>
    <scope>NUCLEOTIDE SEQUENCE</scope>
    <source>
        <strain evidence="2">CnexileLFYP112</strain>
    </source>
</reference>
<accession>A0A6N2SFW0</accession>
<evidence type="ECO:0000313" key="2">
    <source>
        <dbReference type="EMBL" id="VYS91131.1"/>
    </source>
</evidence>
<sequence length="399" mass="45955">MKKKTVTLSQWLIEQNDTEAYRAGKLAGKKHPKVDQKLIDAVGGMQNLIRQARVLEQDEALGKSGMIQFRWRNLGSDISQIDYEVAAIPLLCRQLDVKDVREHQAELITRVQMWKNKVSECEWVENYYDTLLSRLTLGKKVSEAEDEKLFLCLNAVAAQQEFIWERVFSARVFHNSKTFQNEYKNSIVTILKNCSPYYEEEIDAETLLAAHNIHSYAQTLEWKGCLEYRLDNGNVVDTDENTYGTVINSQTMEHASVTDLSGCKRIMTIENKANYESMIFSEETLYIYCHGYFTPKEVRFLKKIPELADADCEFLHWGDMDYGGISIFQFIKKNVFPELKPYKMDRTAFEGALKDGAGIVLEHETRKKLEAKDAGLLEELKQVILETGKTIEQELVRGK</sequence>
<gene>
    <name evidence="2" type="ORF">CNLFYP112_01265</name>
</gene>
<organism evidence="2">
    <name type="scientific">[Clostridium] nexile</name>
    <dbReference type="NCBI Taxonomy" id="29361"/>
    <lineage>
        <taxon>Bacteria</taxon>
        <taxon>Bacillati</taxon>
        <taxon>Bacillota</taxon>
        <taxon>Clostridia</taxon>
        <taxon>Lachnospirales</taxon>
        <taxon>Lachnospiraceae</taxon>
        <taxon>Tyzzerella</taxon>
    </lineage>
</organism>
<dbReference type="EMBL" id="CACRTG010000003">
    <property type="protein sequence ID" value="VYS91131.1"/>
    <property type="molecule type" value="Genomic_DNA"/>
</dbReference>
<name>A0A6N2SFW0_9FIRM</name>